<evidence type="ECO:0000313" key="2">
    <source>
        <dbReference type="EMBL" id="ADI74473.1"/>
    </source>
</evidence>
<keyword evidence="1" id="KW-0808">Transferase</keyword>
<dbReference type="GO" id="GO:0003899">
    <property type="term" value="F:DNA-directed RNA polymerase activity"/>
    <property type="evidence" value="ECO:0007669"/>
    <property type="project" value="UniProtKB-UniRule"/>
</dbReference>
<dbReference type="Gene3D" id="1.10.150.80">
    <property type="entry name" value="HRDC domain"/>
    <property type="match status" value="1"/>
</dbReference>
<keyword evidence="1" id="KW-0548">Nucleotidyltransferase</keyword>
<dbReference type="GeneID" id="9347273"/>
<dbReference type="PANTHER" id="PTHR39646">
    <property type="entry name" value="RNA POLYMERASE RPB4"/>
    <property type="match status" value="1"/>
</dbReference>
<comment type="function">
    <text evidence="1">DNA-dependent RNA polymerase (RNAP) catalyzes the transcription of DNA into RNA using the four ribonucleoside triphosphates as substrates. This subunit is less well bound than the others.</text>
</comment>
<dbReference type="EMBL" id="CP002069">
    <property type="protein sequence ID" value="ADI74473.1"/>
    <property type="molecule type" value="Genomic_DNA"/>
</dbReference>
<dbReference type="Proteomes" id="UP000000391">
    <property type="component" value="Chromosome"/>
</dbReference>
<keyword evidence="1" id="KW-0240">DNA-directed RNA polymerase</keyword>
<keyword evidence="3" id="KW-1185">Reference proteome</keyword>
<dbReference type="KEGG" id="mev:Metev_1631"/>
<dbReference type="Gene3D" id="6.10.140.10">
    <property type="match status" value="1"/>
</dbReference>
<dbReference type="GO" id="GO:0006352">
    <property type="term" value="P:DNA-templated transcription initiation"/>
    <property type="evidence" value="ECO:0007669"/>
    <property type="project" value="InterPro"/>
</dbReference>
<dbReference type="Pfam" id="PF03874">
    <property type="entry name" value="RNA_pol_Rpb4"/>
    <property type="match status" value="1"/>
</dbReference>
<proteinExistence type="inferred from homology"/>
<comment type="subcellular location">
    <subcellularLocation>
        <location evidence="1">Cytoplasm</location>
    </subcellularLocation>
</comment>
<evidence type="ECO:0000313" key="3">
    <source>
        <dbReference type="Proteomes" id="UP000000391"/>
    </source>
</evidence>
<evidence type="ECO:0000256" key="1">
    <source>
        <dbReference type="HAMAP-Rule" id="MF_00864"/>
    </source>
</evidence>
<dbReference type="InterPro" id="IPR010924">
    <property type="entry name" value="Rpo4"/>
</dbReference>
<dbReference type="STRING" id="644295.Metev_1631"/>
<dbReference type="AlphaFoldDB" id="D7EAV6"/>
<dbReference type="GO" id="GO:0000428">
    <property type="term" value="C:DNA-directed RNA polymerase complex"/>
    <property type="evidence" value="ECO:0007669"/>
    <property type="project" value="UniProtKB-KW"/>
</dbReference>
<comment type="catalytic activity">
    <reaction evidence="1">
        <text>RNA(n) + a ribonucleoside 5'-triphosphate = RNA(n+1) + diphosphate</text>
        <dbReference type="Rhea" id="RHEA:21248"/>
        <dbReference type="Rhea" id="RHEA-COMP:14527"/>
        <dbReference type="Rhea" id="RHEA-COMP:17342"/>
        <dbReference type="ChEBI" id="CHEBI:33019"/>
        <dbReference type="ChEBI" id="CHEBI:61557"/>
        <dbReference type="ChEBI" id="CHEBI:140395"/>
        <dbReference type="EC" id="2.7.7.6"/>
    </reaction>
</comment>
<dbReference type="HAMAP" id="MF_00864">
    <property type="entry name" value="RNApol_arch_Rpo4"/>
    <property type="match status" value="1"/>
</dbReference>
<protein>
    <recommendedName>
        <fullName evidence="1">DNA-directed RNA polymerase subunit Rpo4</fullName>
        <ecNumber evidence="1">2.7.7.6</ecNumber>
    </recommendedName>
    <alternativeName>
        <fullName evidence="1">DNA-directed RNA polymerase subunit F</fullName>
    </alternativeName>
</protein>
<keyword evidence="1" id="KW-0804">Transcription</keyword>
<comment type="subunit">
    <text evidence="1">Part of the RNA polymerase complex. Forms a stalk with Rpo7 that extends from the main structure.</text>
</comment>
<dbReference type="GO" id="GO:0005737">
    <property type="term" value="C:cytoplasm"/>
    <property type="evidence" value="ECO:0007669"/>
    <property type="project" value="UniProtKB-SubCell"/>
</dbReference>
<dbReference type="OrthoDB" id="25158at2157"/>
<dbReference type="EC" id="2.7.7.6" evidence="1"/>
<dbReference type="SUPFAM" id="SSF47819">
    <property type="entry name" value="HRDC-like"/>
    <property type="match status" value="1"/>
</dbReference>
<sequence length="117" mass="13639">MIVKEVLDEELMTLAEVKESLNEIMEERSERGEELGYELRKSINHADIFSKISAEKSRELVNNLLELEKMKPEIAVKIADILPETRDELRAIYSKERYTLSEQELDEILNTVNESLE</sequence>
<dbReference type="InterPro" id="IPR005574">
    <property type="entry name" value="Rpb4/RPC9"/>
</dbReference>
<dbReference type="PANTHER" id="PTHR39646:SF1">
    <property type="entry name" value="DNA-DIRECTED RNA POLYMERASE SUBUNIT RPO4"/>
    <property type="match status" value="1"/>
</dbReference>
<dbReference type="RefSeq" id="WP_013195038.1">
    <property type="nucleotide sequence ID" value="NC_014253.1"/>
</dbReference>
<name>D7EAV6_METEZ</name>
<dbReference type="NCBIfam" id="NF011552">
    <property type="entry name" value="PRK14981.1-4"/>
    <property type="match status" value="1"/>
</dbReference>
<dbReference type="PIRSF" id="PIRSF005053">
    <property type="entry name" value="RNA_pol_F_arch"/>
    <property type="match status" value="1"/>
</dbReference>
<accession>D7EAV6</accession>
<gene>
    <name evidence="1" type="primary">rpo4</name>
    <name evidence="1" type="synonym">rpoF</name>
    <name evidence="2" type="ordered locus">Metev_1631</name>
</gene>
<dbReference type="GO" id="GO:0000166">
    <property type="term" value="F:nucleotide binding"/>
    <property type="evidence" value="ECO:0007669"/>
    <property type="project" value="InterPro"/>
</dbReference>
<dbReference type="HOGENOM" id="CLU_165892_0_0_2"/>
<dbReference type="InterPro" id="IPR044876">
    <property type="entry name" value="HRDC_dom_sf"/>
</dbReference>
<organism evidence="2 3">
    <name type="scientific">Methanohalobium evestigatum (strain ATCC BAA-1072 / DSM 3721 / NBRC 107634 / OCM 161 / Z-7303)</name>
    <dbReference type="NCBI Taxonomy" id="644295"/>
    <lineage>
        <taxon>Archaea</taxon>
        <taxon>Methanobacteriati</taxon>
        <taxon>Methanobacteriota</taxon>
        <taxon>Stenosarchaea group</taxon>
        <taxon>Methanomicrobia</taxon>
        <taxon>Methanosarcinales</taxon>
        <taxon>Methanosarcinaceae</taxon>
        <taxon>Methanohalobium</taxon>
    </lineage>
</organism>
<reference evidence="2 3" key="1">
    <citation type="submission" date="2010-06" db="EMBL/GenBank/DDBJ databases">
        <title>Complete sequence chromosome of Methanohalobium evestigatum Z-7303.</title>
        <authorList>
            <consortium name="US DOE Joint Genome Institute"/>
            <person name="Lucas S."/>
            <person name="Copeland A."/>
            <person name="Lapidus A."/>
            <person name="Cheng J.-F."/>
            <person name="Bruce D."/>
            <person name="Goodwin L."/>
            <person name="Pitluck S."/>
            <person name="Saunders E."/>
            <person name="Detter J.C."/>
            <person name="Han C."/>
            <person name="Tapia R."/>
            <person name="Land M."/>
            <person name="Hauser L."/>
            <person name="Kyrpides N."/>
            <person name="Mikhailova N."/>
            <person name="Sieprawska-Lupa M."/>
            <person name="Whitman W.B."/>
            <person name="Anderson I."/>
            <person name="Woyke T."/>
        </authorList>
    </citation>
    <scope>NUCLEOTIDE SEQUENCE [LARGE SCALE GENOMIC DNA]</scope>
    <source>
        <strain evidence="3">ATCC BAA-1072 / DSM 3721 / NBRC 107634 / OCM 161 / Z-7303</strain>
    </source>
</reference>
<keyword evidence="1" id="KW-0963">Cytoplasm</keyword>
<comment type="similarity">
    <text evidence="1">Belongs to the eukaryotic RPB4 RNA polymerase subunit family.</text>
</comment>
<dbReference type="InterPro" id="IPR010997">
    <property type="entry name" value="HRDC-like_sf"/>
</dbReference>